<evidence type="ECO:0000256" key="1">
    <source>
        <dbReference type="SAM" id="Phobius"/>
    </source>
</evidence>
<keyword evidence="1" id="KW-0812">Transmembrane</keyword>
<sequence length="264" mass="27228">MTEDARGGRRRRRRWWGVAAGLLVVVLAACAAFLGWALTPYRAEPVPLAEAVENPAVQVRNTGDAVVVAPARNGTGTGVVFYPGARVEAEAYVASWAPVVADTGATVVIPRMRLNMAVFDVNRADSAVSAVPDVDTWYVGGHSLGGAMAASYAGGDPAPGVEGLILWAAYATESAGLADRDDLRVLAVAGGRDALTSPEEFEENVRHLPGSAETVSVEGMNHAQFGSYGPQDGDGEAALSDGRARAELAGVTGAFLAPDAAPEA</sequence>
<dbReference type="InterPro" id="IPR029058">
    <property type="entry name" value="AB_hydrolase_fold"/>
</dbReference>
<feature type="domain" description="Alpha/beta hydrolase fold-5" evidence="2">
    <location>
        <begin position="78"/>
        <end position="241"/>
    </location>
</feature>
<name>A0ABU7KP50_9ACTN</name>
<dbReference type="SUPFAM" id="SSF53474">
    <property type="entry name" value="alpha/beta-Hydrolases"/>
    <property type="match status" value="1"/>
</dbReference>
<protein>
    <submittedName>
        <fullName evidence="3">Alpha/beta hydrolase</fullName>
    </submittedName>
</protein>
<dbReference type="EMBL" id="JAUUCC010000023">
    <property type="protein sequence ID" value="MEE2051075.1"/>
    <property type="molecule type" value="Genomic_DNA"/>
</dbReference>
<proteinExistence type="predicted"/>
<feature type="transmembrane region" description="Helical" evidence="1">
    <location>
        <begin position="15"/>
        <end position="38"/>
    </location>
</feature>
<reference evidence="3 4" key="1">
    <citation type="submission" date="2023-07" db="EMBL/GenBank/DDBJ databases">
        <authorList>
            <person name="Girao M."/>
            <person name="Carvalho M.F."/>
        </authorList>
    </citation>
    <scope>NUCLEOTIDE SEQUENCE [LARGE SCALE GENOMIC DNA]</scope>
    <source>
        <strain evidence="3 4">66/93</strain>
    </source>
</reference>
<dbReference type="Proteomes" id="UP001348641">
    <property type="component" value="Unassembled WGS sequence"/>
</dbReference>
<dbReference type="InterPro" id="IPR029059">
    <property type="entry name" value="AB_hydrolase_5"/>
</dbReference>
<comment type="caution">
    <text evidence="3">The sequence shown here is derived from an EMBL/GenBank/DDBJ whole genome shotgun (WGS) entry which is preliminary data.</text>
</comment>
<dbReference type="Pfam" id="PF12695">
    <property type="entry name" value="Abhydrolase_5"/>
    <property type="match status" value="1"/>
</dbReference>
<evidence type="ECO:0000259" key="2">
    <source>
        <dbReference type="Pfam" id="PF12695"/>
    </source>
</evidence>
<dbReference type="Gene3D" id="3.40.50.1820">
    <property type="entry name" value="alpha/beta hydrolase"/>
    <property type="match status" value="1"/>
</dbReference>
<keyword evidence="3" id="KW-0378">Hydrolase</keyword>
<dbReference type="PROSITE" id="PS51257">
    <property type="entry name" value="PROKAR_LIPOPROTEIN"/>
    <property type="match status" value="1"/>
</dbReference>
<evidence type="ECO:0000313" key="4">
    <source>
        <dbReference type="Proteomes" id="UP001348641"/>
    </source>
</evidence>
<keyword evidence="1" id="KW-1133">Transmembrane helix</keyword>
<accession>A0ABU7KP50</accession>
<dbReference type="RefSeq" id="WP_330158234.1">
    <property type="nucleotide sequence ID" value="NZ_BAAAJA010000032.1"/>
</dbReference>
<keyword evidence="1" id="KW-0472">Membrane</keyword>
<organism evidence="3 4">
    <name type="scientific">Nocardiopsis tropica</name>
    <dbReference type="NCBI Taxonomy" id="109330"/>
    <lineage>
        <taxon>Bacteria</taxon>
        <taxon>Bacillati</taxon>
        <taxon>Actinomycetota</taxon>
        <taxon>Actinomycetes</taxon>
        <taxon>Streptosporangiales</taxon>
        <taxon>Nocardiopsidaceae</taxon>
        <taxon>Nocardiopsis</taxon>
    </lineage>
</organism>
<gene>
    <name evidence="3" type="ORF">Q8A49_11285</name>
</gene>
<evidence type="ECO:0000313" key="3">
    <source>
        <dbReference type="EMBL" id="MEE2051075.1"/>
    </source>
</evidence>
<dbReference type="GO" id="GO:0016787">
    <property type="term" value="F:hydrolase activity"/>
    <property type="evidence" value="ECO:0007669"/>
    <property type="project" value="UniProtKB-KW"/>
</dbReference>